<dbReference type="InterPro" id="IPR009011">
    <property type="entry name" value="Man6P_isomerase_rcpt-bd_dom_sf"/>
</dbReference>
<dbReference type="GO" id="GO:0030659">
    <property type="term" value="C:cytoplasmic vesicle membrane"/>
    <property type="evidence" value="ECO:0007669"/>
    <property type="project" value="UniProtKB-SubCell"/>
</dbReference>
<organism evidence="22 23">
    <name type="scientific">Jaapia argillacea MUCL 33604</name>
    <dbReference type="NCBI Taxonomy" id="933084"/>
    <lineage>
        <taxon>Eukaryota</taxon>
        <taxon>Fungi</taxon>
        <taxon>Dikarya</taxon>
        <taxon>Basidiomycota</taxon>
        <taxon>Agaricomycotina</taxon>
        <taxon>Agaricomycetes</taxon>
        <taxon>Agaricomycetidae</taxon>
        <taxon>Jaapiales</taxon>
        <taxon>Jaapiaceae</taxon>
        <taxon>Jaapia</taxon>
    </lineage>
</organism>
<evidence type="ECO:0000256" key="16">
    <source>
        <dbReference type="ARBA" id="ARBA00023157"/>
    </source>
</evidence>
<dbReference type="GO" id="GO:0034045">
    <property type="term" value="C:phagophore assembly site membrane"/>
    <property type="evidence" value="ECO:0007669"/>
    <property type="project" value="UniProtKB-SubCell"/>
</dbReference>
<evidence type="ECO:0000256" key="5">
    <source>
        <dbReference type="ARBA" id="ARBA00005363"/>
    </source>
</evidence>
<evidence type="ECO:0000256" key="13">
    <source>
        <dbReference type="ARBA" id="ARBA00023034"/>
    </source>
</evidence>
<evidence type="ECO:0000256" key="2">
    <source>
        <dbReference type="ARBA" id="ARBA00004358"/>
    </source>
</evidence>
<evidence type="ECO:0000313" key="23">
    <source>
        <dbReference type="Proteomes" id="UP000027265"/>
    </source>
</evidence>
<evidence type="ECO:0000256" key="12">
    <source>
        <dbReference type="ARBA" id="ARBA00023006"/>
    </source>
</evidence>
<feature type="signal peptide" evidence="20">
    <location>
        <begin position="1"/>
        <end position="28"/>
    </location>
</feature>
<dbReference type="EMBL" id="KL197719">
    <property type="protein sequence ID" value="KDQ57471.1"/>
    <property type="molecule type" value="Genomic_DNA"/>
</dbReference>
<evidence type="ECO:0000256" key="19">
    <source>
        <dbReference type="SAM" id="Phobius"/>
    </source>
</evidence>
<name>A0A067Q4G6_9AGAM</name>
<dbReference type="Gene3D" id="2.70.130.10">
    <property type="entry name" value="Mannose-6-phosphate receptor binding domain"/>
    <property type="match status" value="1"/>
</dbReference>
<dbReference type="GO" id="GO:0006914">
    <property type="term" value="P:autophagy"/>
    <property type="evidence" value="ECO:0007669"/>
    <property type="project" value="UniProtKB-KW"/>
</dbReference>
<feature type="domain" description="MRH" evidence="21">
    <location>
        <begin position="32"/>
        <end position="190"/>
    </location>
</feature>
<dbReference type="InterPro" id="IPR018939">
    <property type="entry name" value="Autophagy-rel_prot_27"/>
</dbReference>
<comment type="subcellular location">
    <subcellularLocation>
        <location evidence="2">Cytoplasmic vesicle membrane</location>
        <topology evidence="2">Single-pass type I membrane protein</topology>
    </subcellularLocation>
    <subcellularLocation>
        <location evidence="4">Golgi apparatus membrane</location>
        <topology evidence="4">Single-pass type I membrane protein</topology>
    </subcellularLocation>
    <subcellularLocation>
        <location evidence="1">Mitochondrion membrane</location>
        <topology evidence="1">Single-pass membrane protein</topology>
    </subcellularLocation>
    <subcellularLocation>
        <location evidence="3">Preautophagosomal structure membrane</location>
        <topology evidence="3">Single-pass type I membrane protein</topology>
    </subcellularLocation>
</comment>
<keyword evidence="11 19" id="KW-1133">Transmembrane helix</keyword>
<dbReference type="PANTHER" id="PTHR15071:SF13">
    <property type="entry name" value="AUTOPHAGY-RELATED PROTEIN 27"/>
    <property type="match status" value="1"/>
</dbReference>
<dbReference type="Proteomes" id="UP000027265">
    <property type="component" value="Unassembled WGS sequence"/>
</dbReference>
<protein>
    <recommendedName>
        <fullName evidence="6">Autophagy-related protein 27</fullName>
    </recommendedName>
</protein>
<evidence type="ECO:0000256" key="15">
    <source>
        <dbReference type="ARBA" id="ARBA00023136"/>
    </source>
</evidence>
<keyword evidence="17" id="KW-0968">Cytoplasmic vesicle</keyword>
<dbReference type="InParanoid" id="A0A067Q4G6"/>
<keyword evidence="7" id="KW-0813">Transport</keyword>
<gene>
    <name evidence="22" type="ORF">JAAARDRAFT_177653</name>
</gene>
<keyword evidence="14" id="KW-0496">Mitochondrion</keyword>
<sequence>MTPRRPARSSLFSLFSALLFLQSTLVSAQDTFDCHLTIDSLKYDLTSLSGEHTISRTRETPPTSWLDKATFNLCDNLKIQDGVAAGDQCPDGTRACLTKTNTKGSNSDRVVAVIPLAQSAALKPEYSSLSSSKGISLVLHGSPYPIAAEPIPQSFNLTLLCSQEASEPKFISYDGVQLKVEWSAPAGCSESQQPPKDDESKGPGDGGKEEESVGSGIGWFFLVLLIAFGAYFGLGAYYNYSTYGARGLDLIPHRDFWREVPYMLRDVVSHLCSTVRPRRSSRSGGYIAV</sequence>
<evidence type="ECO:0000256" key="17">
    <source>
        <dbReference type="ARBA" id="ARBA00023329"/>
    </source>
</evidence>
<dbReference type="GO" id="GO:0015031">
    <property type="term" value="P:protein transport"/>
    <property type="evidence" value="ECO:0007669"/>
    <property type="project" value="UniProtKB-KW"/>
</dbReference>
<comment type="similarity">
    <text evidence="5">Belongs to the ATG27 family.</text>
</comment>
<evidence type="ECO:0000256" key="9">
    <source>
        <dbReference type="ARBA" id="ARBA00022729"/>
    </source>
</evidence>
<dbReference type="Pfam" id="PF09451">
    <property type="entry name" value="ATG27"/>
    <property type="match status" value="1"/>
</dbReference>
<reference evidence="23" key="1">
    <citation type="journal article" date="2014" name="Proc. Natl. Acad. Sci. U.S.A.">
        <title>Extensive sampling of basidiomycete genomes demonstrates inadequacy of the white-rot/brown-rot paradigm for wood decay fungi.</title>
        <authorList>
            <person name="Riley R."/>
            <person name="Salamov A.A."/>
            <person name="Brown D.W."/>
            <person name="Nagy L.G."/>
            <person name="Floudas D."/>
            <person name="Held B.W."/>
            <person name="Levasseur A."/>
            <person name="Lombard V."/>
            <person name="Morin E."/>
            <person name="Otillar R."/>
            <person name="Lindquist E.A."/>
            <person name="Sun H."/>
            <person name="LaButti K.M."/>
            <person name="Schmutz J."/>
            <person name="Jabbour D."/>
            <person name="Luo H."/>
            <person name="Baker S.E."/>
            <person name="Pisabarro A.G."/>
            <person name="Walton J.D."/>
            <person name="Blanchette R.A."/>
            <person name="Henrissat B."/>
            <person name="Martin F."/>
            <person name="Cullen D."/>
            <person name="Hibbett D.S."/>
            <person name="Grigoriev I.V."/>
        </authorList>
    </citation>
    <scope>NUCLEOTIDE SEQUENCE [LARGE SCALE GENOMIC DNA]</scope>
    <source>
        <strain evidence="23">MUCL 33604</strain>
    </source>
</reference>
<evidence type="ECO:0000256" key="14">
    <source>
        <dbReference type="ARBA" id="ARBA00023128"/>
    </source>
</evidence>
<feature type="transmembrane region" description="Helical" evidence="19">
    <location>
        <begin position="217"/>
        <end position="238"/>
    </location>
</feature>
<keyword evidence="12" id="KW-0072">Autophagy</keyword>
<dbReference type="STRING" id="933084.A0A067Q4G6"/>
<evidence type="ECO:0000256" key="6">
    <source>
        <dbReference type="ARBA" id="ARBA00013776"/>
    </source>
</evidence>
<dbReference type="AlphaFoldDB" id="A0A067Q4G6"/>
<accession>A0A067Q4G6</accession>
<dbReference type="OrthoDB" id="29460at2759"/>
<dbReference type="PROSITE" id="PS51914">
    <property type="entry name" value="MRH"/>
    <property type="match status" value="1"/>
</dbReference>
<keyword evidence="15 19" id="KW-0472">Membrane</keyword>
<dbReference type="GO" id="GO:0000139">
    <property type="term" value="C:Golgi membrane"/>
    <property type="evidence" value="ECO:0007669"/>
    <property type="project" value="UniProtKB-SubCell"/>
</dbReference>
<evidence type="ECO:0000256" key="18">
    <source>
        <dbReference type="SAM" id="MobiDB-lite"/>
    </source>
</evidence>
<keyword evidence="13" id="KW-0333">Golgi apparatus</keyword>
<evidence type="ECO:0000256" key="4">
    <source>
        <dbReference type="ARBA" id="ARBA00004614"/>
    </source>
</evidence>
<dbReference type="SUPFAM" id="SSF50911">
    <property type="entry name" value="Mannose 6-phosphate receptor domain"/>
    <property type="match status" value="1"/>
</dbReference>
<keyword evidence="23" id="KW-1185">Reference proteome</keyword>
<dbReference type="InterPro" id="IPR044865">
    <property type="entry name" value="MRH_dom"/>
</dbReference>
<dbReference type="PANTHER" id="PTHR15071">
    <property type="entry name" value="MANNOSE-6-PHOSPHATE RECEPTOR FAMILY MEMBER"/>
    <property type="match status" value="1"/>
</dbReference>
<keyword evidence="8 19" id="KW-0812">Transmembrane</keyword>
<evidence type="ECO:0000256" key="20">
    <source>
        <dbReference type="SAM" id="SignalP"/>
    </source>
</evidence>
<evidence type="ECO:0000256" key="10">
    <source>
        <dbReference type="ARBA" id="ARBA00022927"/>
    </source>
</evidence>
<dbReference type="HOGENOM" id="CLU_047751_1_0_1"/>
<evidence type="ECO:0000256" key="11">
    <source>
        <dbReference type="ARBA" id="ARBA00022989"/>
    </source>
</evidence>
<proteinExistence type="inferred from homology"/>
<evidence type="ECO:0000256" key="8">
    <source>
        <dbReference type="ARBA" id="ARBA00022692"/>
    </source>
</evidence>
<feature type="chain" id="PRO_5001643719" description="Autophagy-related protein 27" evidence="20">
    <location>
        <begin position="29"/>
        <end position="289"/>
    </location>
</feature>
<keyword evidence="16" id="KW-1015">Disulfide bond</keyword>
<dbReference type="GO" id="GO:0031966">
    <property type="term" value="C:mitochondrial membrane"/>
    <property type="evidence" value="ECO:0007669"/>
    <property type="project" value="UniProtKB-SubCell"/>
</dbReference>
<keyword evidence="10" id="KW-0653">Protein transport</keyword>
<evidence type="ECO:0000256" key="1">
    <source>
        <dbReference type="ARBA" id="ARBA00004304"/>
    </source>
</evidence>
<feature type="compositionally biased region" description="Basic and acidic residues" evidence="18">
    <location>
        <begin position="195"/>
        <end position="210"/>
    </location>
</feature>
<evidence type="ECO:0000313" key="22">
    <source>
        <dbReference type="EMBL" id="KDQ57471.1"/>
    </source>
</evidence>
<evidence type="ECO:0000256" key="3">
    <source>
        <dbReference type="ARBA" id="ARBA00004472"/>
    </source>
</evidence>
<evidence type="ECO:0000259" key="21">
    <source>
        <dbReference type="PROSITE" id="PS51914"/>
    </source>
</evidence>
<feature type="region of interest" description="Disordered" evidence="18">
    <location>
        <begin position="186"/>
        <end position="210"/>
    </location>
</feature>
<evidence type="ECO:0000256" key="7">
    <source>
        <dbReference type="ARBA" id="ARBA00022448"/>
    </source>
</evidence>
<keyword evidence="9 20" id="KW-0732">Signal</keyword>